<sequence>MRNSLCSRQFETKWAKLIEEYPVCEQYLTHTLYLYKESWASFA</sequence>
<reference evidence="1" key="1">
    <citation type="submission" date="2021-06" db="EMBL/GenBank/DDBJ databases">
        <authorList>
            <person name="Kallberg Y."/>
            <person name="Tangrot J."/>
            <person name="Rosling A."/>
        </authorList>
    </citation>
    <scope>NUCLEOTIDE SEQUENCE</scope>
    <source>
        <strain evidence="1">MA453B</strain>
    </source>
</reference>
<evidence type="ECO:0000313" key="1">
    <source>
        <dbReference type="EMBL" id="CAG8786595.1"/>
    </source>
</evidence>
<feature type="non-terminal residue" evidence="1">
    <location>
        <position position="43"/>
    </location>
</feature>
<evidence type="ECO:0000313" key="2">
    <source>
        <dbReference type="Proteomes" id="UP000789405"/>
    </source>
</evidence>
<dbReference type="OrthoDB" id="2443763at2759"/>
<dbReference type="EMBL" id="CAJVPY010024370">
    <property type="protein sequence ID" value="CAG8786595.1"/>
    <property type="molecule type" value="Genomic_DNA"/>
</dbReference>
<comment type="caution">
    <text evidence="1">The sequence shown here is derived from an EMBL/GenBank/DDBJ whole genome shotgun (WGS) entry which is preliminary data.</text>
</comment>
<protein>
    <submittedName>
        <fullName evidence="1">7040_t:CDS:1</fullName>
    </submittedName>
</protein>
<keyword evidence="2" id="KW-1185">Reference proteome</keyword>
<name>A0A9N9P3G5_9GLOM</name>
<proteinExistence type="predicted"/>
<organism evidence="1 2">
    <name type="scientific">Dentiscutata erythropus</name>
    <dbReference type="NCBI Taxonomy" id="1348616"/>
    <lineage>
        <taxon>Eukaryota</taxon>
        <taxon>Fungi</taxon>
        <taxon>Fungi incertae sedis</taxon>
        <taxon>Mucoromycota</taxon>
        <taxon>Glomeromycotina</taxon>
        <taxon>Glomeromycetes</taxon>
        <taxon>Diversisporales</taxon>
        <taxon>Gigasporaceae</taxon>
        <taxon>Dentiscutata</taxon>
    </lineage>
</organism>
<dbReference type="AlphaFoldDB" id="A0A9N9P3G5"/>
<dbReference type="Proteomes" id="UP000789405">
    <property type="component" value="Unassembled WGS sequence"/>
</dbReference>
<accession>A0A9N9P3G5</accession>
<gene>
    <name evidence="1" type="ORF">DERYTH_LOCUS20538</name>
</gene>